<proteinExistence type="predicted"/>
<gene>
    <name evidence="2" type="ORF">QR685DRAFT_541530</name>
</gene>
<evidence type="ECO:0000256" key="1">
    <source>
        <dbReference type="SAM" id="MobiDB-lite"/>
    </source>
</evidence>
<protein>
    <submittedName>
        <fullName evidence="2">Uncharacterized protein</fullName>
    </submittedName>
</protein>
<evidence type="ECO:0000313" key="2">
    <source>
        <dbReference type="EMBL" id="KAL0472839.1"/>
    </source>
</evidence>
<sequence length="275" mass="29862">MADESHYSFFEEAFFANRSREEPFELLYGDDDKDTDQFDHVGDVDVDEDDHDFFEGNARSEPIVNPILPQEDGRGAEEKSSLSYPEDVSDIAQKLVTRHQVYTPSIHNCPNPAPESGADSQDNNLITRDDSGSSIDGARMGLDNPLSVHVPSTNINSNHAVDTAADSPEPVLASPALHSHEVKKSQQSLEESNPINETASSPAPLNPSTVVPPSVEVVCQKLASLDVHDDSDRPVATESSTTSVPACFRLPIRPSGCCSVIRTINGFRLHCPCPV</sequence>
<evidence type="ECO:0000313" key="3">
    <source>
        <dbReference type="Proteomes" id="UP001451303"/>
    </source>
</evidence>
<name>A0ABR3DJH0_NEUIN</name>
<accession>A0ABR3DJH0</accession>
<feature type="compositionally biased region" description="Basic and acidic residues" evidence="1">
    <location>
        <begin position="71"/>
        <end position="80"/>
    </location>
</feature>
<feature type="region of interest" description="Disordered" evidence="1">
    <location>
        <begin position="28"/>
        <end position="86"/>
    </location>
</feature>
<feature type="compositionally biased region" description="Polar residues" evidence="1">
    <location>
        <begin position="185"/>
        <end position="203"/>
    </location>
</feature>
<feature type="region of interest" description="Disordered" evidence="1">
    <location>
        <begin position="104"/>
        <end position="211"/>
    </location>
</feature>
<reference evidence="2 3" key="1">
    <citation type="submission" date="2023-09" db="EMBL/GenBank/DDBJ databases">
        <title>Multi-omics analysis of a traditional fermented food reveals byproduct-associated fungal strains for waste-to-food upcycling.</title>
        <authorList>
            <consortium name="Lawrence Berkeley National Laboratory"/>
            <person name="Rekdal V.M."/>
            <person name="Villalobos-Escobedo J.M."/>
            <person name="Rodriguez-Valeron N."/>
            <person name="Garcia M.O."/>
            <person name="Vasquez D.P."/>
            <person name="Damayanti I."/>
            <person name="Sorensen P.M."/>
            <person name="Baidoo E.E."/>
            <person name="De Carvalho A.C."/>
            <person name="Riley R."/>
            <person name="Lipzen A."/>
            <person name="He G."/>
            <person name="Yan M."/>
            <person name="Haridas S."/>
            <person name="Daum C."/>
            <person name="Yoshinaga Y."/>
            <person name="Ng V."/>
            <person name="Grigoriev I.V."/>
            <person name="Munk R."/>
            <person name="Nuraida L."/>
            <person name="Wijaya C.H."/>
            <person name="Morales P.-C."/>
            <person name="Keasling J.D."/>
        </authorList>
    </citation>
    <scope>NUCLEOTIDE SEQUENCE [LARGE SCALE GENOMIC DNA]</scope>
    <source>
        <strain evidence="2 3">FGSC 2613</strain>
    </source>
</reference>
<feature type="compositionally biased region" description="Polar residues" evidence="1">
    <location>
        <begin position="150"/>
        <end position="160"/>
    </location>
</feature>
<keyword evidence="3" id="KW-1185">Reference proteome</keyword>
<comment type="caution">
    <text evidence="2">The sequence shown here is derived from an EMBL/GenBank/DDBJ whole genome shotgun (WGS) entry which is preliminary data.</text>
</comment>
<dbReference type="Proteomes" id="UP001451303">
    <property type="component" value="Unassembled WGS sequence"/>
</dbReference>
<organism evidence="2 3">
    <name type="scientific">Neurospora intermedia</name>
    <dbReference type="NCBI Taxonomy" id="5142"/>
    <lineage>
        <taxon>Eukaryota</taxon>
        <taxon>Fungi</taxon>
        <taxon>Dikarya</taxon>
        <taxon>Ascomycota</taxon>
        <taxon>Pezizomycotina</taxon>
        <taxon>Sordariomycetes</taxon>
        <taxon>Sordariomycetidae</taxon>
        <taxon>Sordariales</taxon>
        <taxon>Sordariaceae</taxon>
        <taxon>Neurospora</taxon>
    </lineage>
</organism>
<dbReference type="EMBL" id="JAVLET010000002">
    <property type="protein sequence ID" value="KAL0472839.1"/>
    <property type="molecule type" value="Genomic_DNA"/>
</dbReference>